<dbReference type="GO" id="GO:0004601">
    <property type="term" value="F:peroxidase activity"/>
    <property type="evidence" value="ECO:0007669"/>
    <property type="project" value="UniProtKB-KW"/>
</dbReference>
<dbReference type="SUPFAM" id="SSF63380">
    <property type="entry name" value="Riboflavin synthase domain-like"/>
    <property type="match status" value="1"/>
</dbReference>
<comment type="similarity">
    <text evidence="2">Belongs to the RBOH (TC 5.B.1.3) family.</text>
</comment>
<evidence type="ECO:0000256" key="14">
    <source>
        <dbReference type="SAM" id="Phobius"/>
    </source>
</evidence>
<keyword evidence="4" id="KW-0285">Flavoprotein</keyword>
<dbReference type="EMBL" id="JADCNM010000010">
    <property type="protein sequence ID" value="KAG0464627.1"/>
    <property type="molecule type" value="Genomic_DNA"/>
</dbReference>
<keyword evidence="5 14" id="KW-0812">Transmembrane</keyword>
<dbReference type="AlphaFoldDB" id="A0A835Q8A4"/>
<evidence type="ECO:0000256" key="8">
    <source>
        <dbReference type="ARBA" id="ARBA00022837"/>
    </source>
</evidence>
<feature type="domain" description="EF-hand" evidence="15">
    <location>
        <begin position="171"/>
        <end position="206"/>
    </location>
</feature>
<evidence type="ECO:0000313" key="18">
    <source>
        <dbReference type="Proteomes" id="UP000639772"/>
    </source>
</evidence>
<dbReference type="PROSITE" id="PS51384">
    <property type="entry name" value="FAD_FR"/>
    <property type="match status" value="1"/>
</dbReference>
<sequence length="844" mass="96354">MTSTEGNSSTNPIEHESGLIIQTNNSFSHGTPMPLTQDSAPLSSGGKPPWTERITSFKRLLVSTSKGGSWTKNGSKRLPSSAEIGLKSLRFLHTAKDKEGDGWHAIEKSFDLLAVDGRLRKQNFGSCIGMDTKEFAEKLFDTLARRKGIDPSYGITKDEMKIFWDEMTDQDFNTRLQIFFGMCDKNGDGRLSEEEVKEVIILSATTNKLENMKAQAATCATLILEKLDPDHLGYIELWQLDTLFRWMASLEGSDQKMTKQSESLMKTMIPRRYRHPISRCISEVVDLVQENWKRIWVLSFWLVLNISSFTWKFSEYRRRAAFEIMGYCVCVAKGAAETLKLNMALIIFPVCRNTLTRLRSTGLSKIIPFDDNITFHKIIAVGIIFSTLLHTLFHMACDFPRLIYSQKQKFIRTLGSNFGFKQPTYPELVASIPGWTGIVMITLMTFCFLLATRSFRKNAKQSSSLHYLAGFNAFWYAHHLLAIVYALLIPHSYFIFLTREWYKKTTWMYVLVPILFFTCEILIKRFREKNYNVTVVKASLYTSGDVLSIQMTKPPGFTYKSGMYLFVKCPNISSFEWHPFSITSAPGDNYLSIHIKTAGDWTTELRNLFSKVPGVHVASRIVNLDRQETIVEVDPQLQEAKFPKLLIDGPYGAPAQNYTNYDILLLIGLGIGATPFISILKDLLNNIISTEEAQCSDRSNLNKIKLKVPRRAYFYWVTREQTSLEWFTGVMNNVAECDQNHAIELHNYLTSVHEEGDARSALVALVQLLQRAKNGVDIVSGSWVHTHFGRPNWRKVFSELADKHKNSDIGVFYCGRSTATKQLRALSHEFSQNTTHFHFHKENF</sequence>
<dbReference type="InterPro" id="IPR013623">
    <property type="entry name" value="NADPH_Ox"/>
</dbReference>
<dbReference type="PANTHER" id="PTHR11972">
    <property type="entry name" value="NADPH OXIDASE"/>
    <property type="match status" value="1"/>
</dbReference>
<evidence type="ECO:0000259" key="15">
    <source>
        <dbReference type="PROSITE" id="PS50222"/>
    </source>
</evidence>
<dbReference type="PROSITE" id="PS00018">
    <property type="entry name" value="EF_HAND_1"/>
    <property type="match status" value="1"/>
</dbReference>
<dbReference type="PROSITE" id="PS50222">
    <property type="entry name" value="EF_HAND_2"/>
    <property type="match status" value="1"/>
</dbReference>
<dbReference type="SFLD" id="SFLDG01169">
    <property type="entry name" value="NADPH_oxidase_subgroup_(NOX)"/>
    <property type="match status" value="1"/>
</dbReference>
<dbReference type="OrthoDB" id="167398at2759"/>
<keyword evidence="11" id="KW-0560">Oxidoreductase</keyword>
<accession>A0A835Q8A4</accession>
<evidence type="ECO:0000256" key="3">
    <source>
        <dbReference type="ARBA" id="ARBA00022559"/>
    </source>
</evidence>
<keyword evidence="9" id="KW-0521">NADP</keyword>
<comment type="subcellular location">
    <subcellularLocation>
        <location evidence="1">Membrane</location>
        <topology evidence="1">Multi-pass membrane protein</topology>
    </subcellularLocation>
</comment>
<proteinExistence type="inferred from homology"/>
<gene>
    <name evidence="17" type="ORF">HPP92_018791</name>
</gene>
<dbReference type="InterPro" id="IPR000778">
    <property type="entry name" value="Cyt_b245_heavy_chain"/>
</dbReference>
<dbReference type="InterPro" id="IPR039261">
    <property type="entry name" value="FNR_nucleotide-bd"/>
</dbReference>
<evidence type="ECO:0000256" key="13">
    <source>
        <dbReference type="SAM" id="MobiDB-lite"/>
    </source>
</evidence>
<dbReference type="Pfam" id="PF08414">
    <property type="entry name" value="NADPH_Ox"/>
    <property type="match status" value="1"/>
</dbReference>
<dbReference type="InterPro" id="IPR050369">
    <property type="entry name" value="RBOH/FRE"/>
</dbReference>
<dbReference type="Gene3D" id="2.40.30.10">
    <property type="entry name" value="Translation factors"/>
    <property type="match status" value="1"/>
</dbReference>
<dbReference type="GO" id="GO:0005509">
    <property type="term" value="F:calcium ion binding"/>
    <property type="evidence" value="ECO:0007669"/>
    <property type="project" value="InterPro"/>
</dbReference>
<evidence type="ECO:0000256" key="10">
    <source>
        <dbReference type="ARBA" id="ARBA00022989"/>
    </source>
</evidence>
<dbReference type="SUPFAM" id="SSF52343">
    <property type="entry name" value="Ferredoxin reductase-like, C-terminal NADP-linked domain"/>
    <property type="match status" value="1"/>
</dbReference>
<evidence type="ECO:0000256" key="1">
    <source>
        <dbReference type="ARBA" id="ARBA00004141"/>
    </source>
</evidence>
<evidence type="ECO:0000259" key="16">
    <source>
        <dbReference type="PROSITE" id="PS51384"/>
    </source>
</evidence>
<evidence type="ECO:0000256" key="9">
    <source>
        <dbReference type="ARBA" id="ARBA00022857"/>
    </source>
</evidence>
<dbReference type="InterPro" id="IPR017927">
    <property type="entry name" value="FAD-bd_FR_type"/>
</dbReference>
<comment type="caution">
    <text evidence="17">The sequence shown here is derived from an EMBL/GenBank/DDBJ whole genome shotgun (WGS) entry which is preliminary data.</text>
</comment>
<dbReference type="GO" id="GO:0016175">
    <property type="term" value="F:superoxide-generating NAD(P)H oxidase activity"/>
    <property type="evidence" value="ECO:0007669"/>
    <property type="project" value="UniProtKB-ARBA"/>
</dbReference>
<organism evidence="17 18">
    <name type="scientific">Vanilla planifolia</name>
    <name type="common">Vanilla</name>
    <dbReference type="NCBI Taxonomy" id="51239"/>
    <lineage>
        <taxon>Eukaryota</taxon>
        <taxon>Viridiplantae</taxon>
        <taxon>Streptophyta</taxon>
        <taxon>Embryophyta</taxon>
        <taxon>Tracheophyta</taxon>
        <taxon>Spermatophyta</taxon>
        <taxon>Magnoliopsida</taxon>
        <taxon>Liliopsida</taxon>
        <taxon>Asparagales</taxon>
        <taxon>Orchidaceae</taxon>
        <taxon>Vanilloideae</taxon>
        <taxon>Vanilleae</taxon>
        <taxon>Vanilla</taxon>
    </lineage>
</organism>
<dbReference type="InterPro" id="IPR013130">
    <property type="entry name" value="Fe3_Rdtase_TM_dom"/>
</dbReference>
<dbReference type="CDD" id="cd06186">
    <property type="entry name" value="NOX_Duox_like_FAD_NADP"/>
    <property type="match status" value="1"/>
</dbReference>
<evidence type="ECO:0000256" key="5">
    <source>
        <dbReference type="ARBA" id="ARBA00022692"/>
    </source>
</evidence>
<keyword evidence="7" id="KW-0274">FAD</keyword>
<dbReference type="PRINTS" id="PR00466">
    <property type="entry name" value="GP91PHOX"/>
</dbReference>
<keyword evidence="8" id="KW-0106">Calcium</keyword>
<name>A0A835Q8A4_VANPL</name>
<dbReference type="GO" id="GO:0042742">
    <property type="term" value="P:defense response to bacterium"/>
    <property type="evidence" value="ECO:0007669"/>
    <property type="project" value="UniProtKB-ARBA"/>
</dbReference>
<feature type="domain" description="FAD-binding FR-type" evidence="16">
    <location>
        <begin position="528"/>
        <end position="657"/>
    </location>
</feature>
<evidence type="ECO:0000256" key="12">
    <source>
        <dbReference type="ARBA" id="ARBA00023136"/>
    </source>
</evidence>
<dbReference type="InterPro" id="IPR013112">
    <property type="entry name" value="FAD-bd_8"/>
</dbReference>
<protein>
    <submittedName>
        <fullName evidence="17">Uncharacterized protein</fullName>
    </submittedName>
</protein>
<dbReference type="CDD" id="cd00051">
    <property type="entry name" value="EFh"/>
    <property type="match status" value="1"/>
</dbReference>
<feature type="transmembrane region" description="Helical" evidence="14">
    <location>
        <begin position="506"/>
        <end position="523"/>
    </location>
</feature>
<dbReference type="InterPro" id="IPR013121">
    <property type="entry name" value="Fe_red_NAD-bd_6"/>
</dbReference>
<evidence type="ECO:0000256" key="4">
    <source>
        <dbReference type="ARBA" id="ARBA00022630"/>
    </source>
</evidence>
<feature type="compositionally biased region" description="Polar residues" evidence="13">
    <location>
        <begin position="24"/>
        <end position="42"/>
    </location>
</feature>
<feature type="transmembrane region" description="Helical" evidence="14">
    <location>
        <begin position="473"/>
        <end position="494"/>
    </location>
</feature>
<dbReference type="InterPro" id="IPR017938">
    <property type="entry name" value="Riboflavin_synthase-like_b-brl"/>
</dbReference>
<dbReference type="PANTHER" id="PTHR11972:SF54">
    <property type="entry name" value="RESPIRATORY BURST OXIDASE HOMOLOG PROTEIN J-RELATED"/>
    <property type="match status" value="1"/>
</dbReference>
<dbReference type="GO" id="GO:0005886">
    <property type="term" value="C:plasma membrane"/>
    <property type="evidence" value="ECO:0007669"/>
    <property type="project" value="TreeGrafter"/>
</dbReference>
<evidence type="ECO:0000256" key="6">
    <source>
        <dbReference type="ARBA" id="ARBA00022723"/>
    </source>
</evidence>
<dbReference type="Pfam" id="PF08022">
    <property type="entry name" value="FAD_binding_8"/>
    <property type="match status" value="1"/>
</dbReference>
<dbReference type="Gene3D" id="3.40.50.80">
    <property type="entry name" value="Nucleotide-binding domain of ferredoxin-NADP reductase (FNR) module"/>
    <property type="match status" value="1"/>
</dbReference>
<dbReference type="Pfam" id="PF01794">
    <property type="entry name" value="Ferric_reduct"/>
    <property type="match status" value="1"/>
</dbReference>
<dbReference type="FunFam" id="2.40.30.10:FF:000059">
    <property type="entry name" value="dual oxidase isoform X1"/>
    <property type="match status" value="1"/>
</dbReference>
<dbReference type="InterPro" id="IPR002048">
    <property type="entry name" value="EF_hand_dom"/>
</dbReference>
<dbReference type="InterPro" id="IPR011992">
    <property type="entry name" value="EF-hand-dom_pair"/>
</dbReference>
<dbReference type="InterPro" id="IPR018247">
    <property type="entry name" value="EF_Hand_1_Ca_BS"/>
</dbReference>
<keyword evidence="10 14" id="KW-1133">Transmembrane helix</keyword>
<feature type="transmembrane region" description="Helical" evidence="14">
    <location>
        <begin position="432"/>
        <end position="452"/>
    </location>
</feature>
<keyword evidence="12 14" id="KW-0472">Membrane</keyword>
<dbReference type="Pfam" id="PF08030">
    <property type="entry name" value="NAD_binding_6"/>
    <property type="match status" value="1"/>
</dbReference>
<evidence type="ECO:0000256" key="2">
    <source>
        <dbReference type="ARBA" id="ARBA00007975"/>
    </source>
</evidence>
<dbReference type="GO" id="GO:0009653">
    <property type="term" value="P:anatomical structure morphogenesis"/>
    <property type="evidence" value="ECO:0007669"/>
    <property type="project" value="UniProtKB-ARBA"/>
</dbReference>
<dbReference type="Gene3D" id="1.10.238.10">
    <property type="entry name" value="EF-hand"/>
    <property type="match status" value="1"/>
</dbReference>
<evidence type="ECO:0000256" key="7">
    <source>
        <dbReference type="ARBA" id="ARBA00022827"/>
    </source>
</evidence>
<reference evidence="17 18" key="1">
    <citation type="journal article" date="2020" name="Nat. Food">
        <title>A phased Vanilla planifolia genome enables genetic improvement of flavour and production.</title>
        <authorList>
            <person name="Hasing T."/>
            <person name="Tang H."/>
            <person name="Brym M."/>
            <person name="Khazi F."/>
            <person name="Huang T."/>
            <person name="Chambers A.H."/>
        </authorList>
    </citation>
    <scope>NUCLEOTIDE SEQUENCE [LARGE SCALE GENOMIC DNA]</scope>
    <source>
        <tissue evidence="17">Leaf</tissue>
    </source>
</reference>
<evidence type="ECO:0000256" key="11">
    <source>
        <dbReference type="ARBA" id="ARBA00023002"/>
    </source>
</evidence>
<evidence type="ECO:0000313" key="17">
    <source>
        <dbReference type="EMBL" id="KAG0464627.1"/>
    </source>
</evidence>
<dbReference type="GO" id="GO:0016174">
    <property type="term" value="F:NAD(P)H oxidase H2O2-forming activity"/>
    <property type="evidence" value="ECO:0007669"/>
    <property type="project" value="TreeGrafter"/>
</dbReference>
<feature type="region of interest" description="Disordered" evidence="13">
    <location>
        <begin position="24"/>
        <end position="49"/>
    </location>
</feature>
<keyword evidence="6" id="KW-0479">Metal-binding</keyword>
<dbReference type="Proteomes" id="UP000639772">
    <property type="component" value="Chromosome 10"/>
</dbReference>
<dbReference type="SUPFAM" id="SSF47473">
    <property type="entry name" value="EF-hand"/>
    <property type="match status" value="1"/>
</dbReference>
<keyword evidence="3" id="KW-0575">Peroxidase</keyword>